<feature type="compositionally biased region" description="Polar residues" evidence="1">
    <location>
        <begin position="821"/>
        <end position="831"/>
    </location>
</feature>
<dbReference type="InterPro" id="IPR053920">
    <property type="entry name" value="Treslin_STD"/>
</dbReference>
<dbReference type="InterPro" id="IPR026153">
    <property type="entry name" value="Treslin"/>
</dbReference>
<dbReference type="InterPro" id="IPR053919">
    <property type="entry name" value="Treslin_N"/>
</dbReference>
<feature type="compositionally biased region" description="Polar residues" evidence="1">
    <location>
        <begin position="1536"/>
        <end position="1549"/>
    </location>
</feature>
<evidence type="ECO:0000259" key="2">
    <source>
        <dbReference type="Pfam" id="PF21854"/>
    </source>
</evidence>
<feature type="region of interest" description="Disordered" evidence="1">
    <location>
        <begin position="378"/>
        <end position="416"/>
    </location>
</feature>
<name>A0AA36EZZ2_OCTVU</name>
<feature type="region of interest" description="Disordered" evidence="1">
    <location>
        <begin position="1519"/>
        <end position="1587"/>
    </location>
</feature>
<feature type="region of interest" description="Disordered" evidence="1">
    <location>
        <begin position="181"/>
        <end position="215"/>
    </location>
</feature>
<feature type="region of interest" description="Disordered" evidence="1">
    <location>
        <begin position="1135"/>
        <end position="1231"/>
    </location>
</feature>
<evidence type="ECO:0000313" key="5">
    <source>
        <dbReference type="Proteomes" id="UP001162480"/>
    </source>
</evidence>
<feature type="compositionally biased region" description="Basic residues" evidence="1">
    <location>
        <begin position="1202"/>
        <end position="1222"/>
    </location>
</feature>
<feature type="compositionally biased region" description="Polar residues" evidence="1">
    <location>
        <begin position="1557"/>
        <end position="1586"/>
    </location>
</feature>
<evidence type="ECO:0000313" key="4">
    <source>
        <dbReference type="EMBL" id="CAI9720561.1"/>
    </source>
</evidence>
<feature type="domain" description="Treslin N-terminal" evidence="2">
    <location>
        <begin position="142"/>
        <end position="292"/>
    </location>
</feature>
<dbReference type="GO" id="GO:0005634">
    <property type="term" value="C:nucleus"/>
    <property type="evidence" value="ECO:0007669"/>
    <property type="project" value="InterPro"/>
</dbReference>
<feature type="compositionally biased region" description="Polar residues" evidence="1">
    <location>
        <begin position="25"/>
        <end position="36"/>
    </location>
</feature>
<feature type="compositionally biased region" description="Basic and acidic residues" evidence="1">
    <location>
        <begin position="378"/>
        <end position="391"/>
    </location>
</feature>
<dbReference type="Pfam" id="PF21855">
    <property type="entry name" value="Treslin_STD"/>
    <property type="match status" value="1"/>
</dbReference>
<feature type="region of interest" description="Disordered" evidence="1">
    <location>
        <begin position="809"/>
        <end position="831"/>
    </location>
</feature>
<dbReference type="GO" id="GO:0033314">
    <property type="term" value="P:mitotic DNA replication checkpoint signaling"/>
    <property type="evidence" value="ECO:0007669"/>
    <property type="project" value="InterPro"/>
</dbReference>
<dbReference type="PANTHER" id="PTHR21556:SF2">
    <property type="entry name" value="TRESLIN"/>
    <property type="match status" value="1"/>
</dbReference>
<sequence>MNIDGRQKYQVVFLIDKSLKNICPASNNSERSQQKNSSHKFSEVSSPNCCCHPPKSYTWKSISASSFRILSYLFSQIQPHLTSDHDTSSSARDISSNLNSRLSGAVNHLVGNSNQCNDPNDCSAENLKEQSQQIVYLKRKQASLQWGYKLFDSGKLTGKTEHHKFNDFKLRHFEEFEKELQREFEGSPTHSGSKVDNKVNSGDSSEKRKSNTPSAAECLKRTLSYAVYDFHWESPDITSPARKIGRSSIRSSRKHSAVVSSEISPHNLVFLFQKCPTSKMEFKGFAAKLVVDSEVFLDSFMPPALFREFRVNRNLSLYWVDQDWLKHEEKISREMADSINIVSEALTQLGGKLIPLDALVNTGKTYWSSVHTVTRQIEEKSSLTKNEHPKPSEQPAGFQSMSGTDDKEDTPKINDIPHSPDSIGNICYNQPSRCILPVTCLLDYFISKPNNSSVTPVNNSSQICNPSSLGSIQARLTYHKDEQVQDLCSLLLVPSNNSFKETLTRNNLTDHDCDVNKNLVSFMDKHNEHSLDKRMSPFEFVVENPEKLPSNSSASTSKNKFLTRSTQQPLSLQMEIYGYLETSDLNNCSDHVFFCTPLSEHLTSYPTSSTHIKQSLRTAHKGTSPKENIKERASSKIALFQNLLHSLTKTNFHLMVQIKIDEETTPYIGVLEPITINLAAVTILPMGLNRQLKELFPVFPVYGHCSNSKISSACDFDKLDSVLQRYSTKIMHSKHFTKDQSDKTIPESTFHSVFDSSILNKWTIPNAENPEMTKMSKLFCKKQLHTKEIELLKKLKQLYRKADSPSRLVDKGLVDEKPSKPDTNQATESISQKADNLKPCLLKKLRSFTLGPTRAEMILYKSMAVAEELNKTESEEPVSCLQENEDSKQILDEVNTLVKCITNNNDLIDFVNQSYATSLQEKLDPWKQIYQVVNVVLNYLKPHNTDNPETETKKFLLEHLYVSCSDLRHKYKKPELEKETKIQEYKLQIILRMEIQCLQLVSDKTETLDTKDDAHSMEACVEDVVTMLRTLSFISDLTLLPFFLRDVLLKNYSHSIPQVVANIYDELMQPVPSVLADVMSPESDAPSTLCPSSVSSFTVDESLREFLPNAVQQTQTKKSKTKQVLPGLGERLNRQIIVGKKSNTQAIKKRLSKSKSSSSDKKRTGVVSSSKDTVRARRSLFTSDSRKLERHRSFAVTEREKSRAHRRHTHHKDSGKNKRRKTVVAETPAHKQVSQVMRRWHLLQSRLTEPLEVLAKGQSNTDHNLPLESKSSRLVIEESPLKEIQSSKLSSSECNHKTKVLIRKGFYGLSRNRLQSRNFAKYMGLADRIAGRHDRYAKLTTTSTSFAENNASSRSPLDQPNTFALSQLMGFPSPSTPKFDNTSITSNYTPNPKSEAFPFSRSPVIRKRSLDKPLVKQALFTTPEKISMQSSSTAHCSGDKESKSSKLALEKSENSIFKTPTKQAPHCLKTPEKSVITPENIELNNFNESKVIENVSIVTRNKSCTNSISHESQRFIATSGTLKKTPVKRRNDVHETSSVISQPKSNSVSGEEDASHRNSVSTSLNLPTKVLQTPSPKPSVQSSTPDSLDKWKRKKYYYCNKEKSSNICHSSSVSNQGVADKSNRCLRLDTDYETFLDLLGNKHSKRKAGVDSTGAGFLTKRRRYNN</sequence>
<dbReference type="GO" id="GO:0030174">
    <property type="term" value="P:regulation of DNA-templated DNA replication initiation"/>
    <property type="evidence" value="ECO:0007669"/>
    <property type="project" value="TreeGrafter"/>
</dbReference>
<dbReference type="EMBL" id="OX597816">
    <property type="protein sequence ID" value="CAI9720561.1"/>
    <property type="molecule type" value="Genomic_DNA"/>
</dbReference>
<feature type="domain" description="Treslin STD" evidence="3">
    <location>
        <begin position="906"/>
        <end position="1067"/>
    </location>
</feature>
<keyword evidence="5" id="KW-1185">Reference proteome</keyword>
<feature type="region of interest" description="Disordered" evidence="1">
    <location>
        <begin position="25"/>
        <end position="45"/>
    </location>
</feature>
<proteinExistence type="predicted"/>
<feature type="compositionally biased region" description="Basic and acidic residues" evidence="1">
    <location>
        <begin position="809"/>
        <end position="820"/>
    </location>
</feature>
<dbReference type="GO" id="GO:0006260">
    <property type="term" value="P:DNA replication"/>
    <property type="evidence" value="ECO:0007669"/>
    <property type="project" value="InterPro"/>
</dbReference>
<dbReference type="GO" id="GO:0003682">
    <property type="term" value="F:chromatin binding"/>
    <property type="evidence" value="ECO:0007669"/>
    <property type="project" value="TreeGrafter"/>
</dbReference>
<protein>
    <recommendedName>
        <fullName evidence="6">Treslin</fullName>
    </recommendedName>
</protein>
<dbReference type="Pfam" id="PF21854">
    <property type="entry name" value="Treslin_N"/>
    <property type="match status" value="1"/>
</dbReference>
<organism evidence="4 5">
    <name type="scientific">Octopus vulgaris</name>
    <name type="common">Common octopus</name>
    <dbReference type="NCBI Taxonomy" id="6645"/>
    <lineage>
        <taxon>Eukaryota</taxon>
        <taxon>Metazoa</taxon>
        <taxon>Spiralia</taxon>
        <taxon>Lophotrochozoa</taxon>
        <taxon>Mollusca</taxon>
        <taxon>Cephalopoda</taxon>
        <taxon>Coleoidea</taxon>
        <taxon>Octopodiformes</taxon>
        <taxon>Octopoda</taxon>
        <taxon>Incirrata</taxon>
        <taxon>Octopodidae</taxon>
        <taxon>Octopus</taxon>
    </lineage>
</organism>
<accession>A0AA36EZZ2</accession>
<evidence type="ECO:0008006" key="6">
    <source>
        <dbReference type="Google" id="ProtNLM"/>
    </source>
</evidence>
<dbReference type="GO" id="GO:0007095">
    <property type="term" value="P:mitotic G2 DNA damage checkpoint signaling"/>
    <property type="evidence" value="ECO:0007669"/>
    <property type="project" value="TreeGrafter"/>
</dbReference>
<evidence type="ECO:0000259" key="3">
    <source>
        <dbReference type="Pfam" id="PF21855"/>
    </source>
</evidence>
<dbReference type="GO" id="GO:0010212">
    <property type="term" value="P:response to ionizing radiation"/>
    <property type="evidence" value="ECO:0007669"/>
    <property type="project" value="InterPro"/>
</dbReference>
<feature type="compositionally biased region" description="Polar residues" evidence="1">
    <location>
        <begin position="188"/>
        <end position="203"/>
    </location>
</feature>
<gene>
    <name evidence="4" type="ORF">OCTVUL_1B018764</name>
</gene>
<reference evidence="4" key="1">
    <citation type="submission" date="2023-08" db="EMBL/GenBank/DDBJ databases">
        <authorList>
            <person name="Alioto T."/>
            <person name="Alioto T."/>
            <person name="Gomez Garrido J."/>
        </authorList>
    </citation>
    <scope>NUCLEOTIDE SEQUENCE</scope>
</reference>
<dbReference type="Proteomes" id="UP001162480">
    <property type="component" value="Chromosome 3"/>
</dbReference>
<evidence type="ECO:0000256" key="1">
    <source>
        <dbReference type="SAM" id="MobiDB-lite"/>
    </source>
</evidence>
<dbReference type="PANTHER" id="PTHR21556">
    <property type="entry name" value="TRESLIN"/>
    <property type="match status" value="1"/>
</dbReference>